<keyword evidence="7 10" id="KW-0503">Monooxygenase</keyword>
<dbReference type="AlphaFoldDB" id="A0A4Q0A4F4"/>
<dbReference type="UniPathway" id="UPA00253">
    <property type="reaction ID" value="UER00328"/>
</dbReference>
<evidence type="ECO:0000256" key="6">
    <source>
        <dbReference type="ARBA" id="ARBA00023002"/>
    </source>
</evidence>
<keyword evidence="6 10" id="KW-0560">Oxidoreductase</keyword>
<comment type="catalytic activity">
    <reaction evidence="9 10">
        <text>L-kynurenine + NADPH + O2 + H(+) = 3-hydroxy-L-kynurenine + NADP(+) + H2O</text>
        <dbReference type="Rhea" id="RHEA:20545"/>
        <dbReference type="ChEBI" id="CHEBI:15377"/>
        <dbReference type="ChEBI" id="CHEBI:15378"/>
        <dbReference type="ChEBI" id="CHEBI:15379"/>
        <dbReference type="ChEBI" id="CHEBI:57783"/>
        <dbReference type="ChEBI" id="CHEBI:57959"/>
        <dbReference type="ChEBI" id="CHEBI:58125"/>
        <dbReference type="ChEBI" id="CHEBI:58349"/>
        <dbReference type="EC" id="1.14.13.9"/>
    </reaction>
</comment>
<gene>
    <name evidence="10" type="primary">BNA4</name>
    <name evidence="13" type="ORF">BJ085DRAFT_43701</name>
</gene>
<keyword evidence="11" id="KW-1133">Transmembrane helix</keyword>
<evidence type="ECO:0000256" key="8">
    <source>
        <dbReference type="ARBA" id="ARBA00023128"/>
    </source>
</evidence>
<dbReference type="InterPro" id="IPR036188">
    <property type="entry name" value="FAD/NAD-bd_sf"/>
</dbReference>
<feature type="domain" description="FAD-binding" evidence="12">
    <location>
        <begin position="12"/>
        <end position="350"/>
    </location>
</feature>
<keyword evidence="10 11" id="KW-0472">Membrane</keyword>
<comment type="similarity">
    <text evidence="10">Belongs to the aromatic-ring hydroxylase family. KMO subfamily.</text>
</comment>
<dbReference type="Gene3D" id="3.50.50.60">
    <property type="entry name" value="FAD/NAD(P)-binding domain"/>
    <property type="match status" value="1"/>
</dbReference>
<evidence type="ECO:0000256" key="10">
    <source>
        <dbReference type="HAMAP-Rule" id="MF_03018"/>
    </source>
</evidence>
<dbReference type="PRINTS" id="PR00420">
    <property type="entry name" value="RNGMNOXGNASE"/>
</dbReference>
<keyword evidence="5 10" id="KW-0521">NADP</keyword>
<keyword evidence="2 10" id="KW-0285">Flavoprotein</keyword>
<comment type="subcellular location">
    <subcellularLocation>
        <location evidence="10">Mitochondrion outer membrane</location>
    </subcellularLocation>
</comment>
<keyword evidence="10" id="KW-1000">Mitochondrion outer membrane</keyword>
<dbReference type="GO" id="GO:0019805">
    <property type="term" value="P:quinolinate biosynthetic process"/>
    <property type="evidence" value="ECO:0007669"/>
    <property type="project" value="UniProtKB-UniRule"/>
</dbReference>
<dbReference type="PANTHER" id="PTHR46028:SF2">
    <property type="entry name" value="KYNURENINE 3-MONOOXYGENASE"/>
    <property type="match status" value="1"/>
</dbReference>
<proteinExistence type="inferred from homology"/>
<keyword evidence="11" id="KW-0812">Transmembrane</keyword>
<evidence type="ECO:0000256" key="4">
    <source>
        <dbReference type="ARBA" id="ARBA00022827"/>
    </source>
</evidence>
<evidence type="ECO:0000256" key="1">
    <source>
        <dbReference type="ARBA" id="ARBA00001974"/>
    </source>
</evidence>
<dbReference type="Proteomes" id="UP000268162">
    <property type="component" value="Unassembled WGS sequence"/>
</dbReference>
<accession>A0A4Q0A4F4</accession>
<dbReference type="Pfam" id="PF01494">
    <property type="entry name" value="FAD_binding_3"/>
    <property type="match status" value="1"/>
</dbReference>
<feature type="transmembrane region" description="Helical" evidence="11">
    <location>
        <begin position="454"/>
        <end position="474"/>
    </location>
</feature>
<dbReference type="GO" id="GO:0034354">
    <property type="term" value="P:'de novo' NAD+ biosynthetic process from L-tryptophan"/>
    <property type="evidence" value="ECO:0007669"/>
    <property type="project" value="UniProtKB-UniRule"/>
</dbReference>
<dbReference type="SUPFAM" id="SSF51905">
    <property type="entry name" value="FAD/NAD(P)-binding domain"/>
    <property type="match status" value="1"/>
</dbReference>
<dbReference type="EC" id="1.14.13.9" evidence="10"/>
<dbReference type="GO" id="GO:0005741">
    <property type="term" value="C:mitochondrial outer membrane"/>
    <property type="evidence" value="ECO:0007669"/>
    <property type="project" value="UniProtKB-SubCell"/>
</dbReference>
<dbReference type="GO" id="GO:0006569">
    <property type="term" value="P:L-tryptophan catabolic process"/>
    <property type="evidence" value="ECO:0007669"/>
    <property type="project" value="UniProtKB-UniRule"/>
</dbReference>
<evidence type="ECO:0000313" key="13">
    <source>
        <dbReference type="EMBL" id="RKP40140.1"/>
    </source>
</evidence>
<keyword evidence="8 10" id="KW-0496">Mitochondrion</keyword>
<dbReference type="FunFam" id="3.50.50.60:FF:000129">
    <property type="entry name" value="Kynurenine 3-monooxygenase"/>
    <property type="match status" value="1"/>
</dbReference>
<dbReference type="GO" id="GO:0071949">
    <property type="term" value="F:FAD binding"/>
    <property type="evidence" value="ECO:0007669"/>
    <property type="project" value="InterPro"/>
</dbReference>
<evidence type="ECO:0000259" key="12">
    <source>
        <dbReference type="Pfam" id="PF01494"/>
    </source>
</evidence>
<dbReference type="InterPro" id="IPR027545">
    <property type="entry name" value="Kynurenine_monooxygenase"/>
</dbReference>
<dbReference type="EMBL" id="ML002223">
    <property type="protein sequence ID" value="RKP40140.1"/>
    <property type="molecule type" value="Genomic_DNA"/>
</dbReference>
<dbReference type="GO" id="GO:0004502">
    <property type="term" value="F:kynurenine 3-monooxygenase activity"/>
    <property type="evidence" value="ECO:0007669"/>
    <property type="project" value="UniProtKB-UniRule"/>
</dbReference>
<evidence type="ECO:0000256" key="3">
    <source>
        <dbReference type="ARBA" id="ARBA00022642"/>
    </source>
</evidence>
<dbReference type="STRING" id="215637.A0A4Q0A4F4"/>
<evidence type="ECO:0000313" key="14">
    <source>
        <dbReference type="Proteomes" id="UP000268162"/>
    </source>
</evidence>
<keyword evidence="14" id="KW-1185">Reference proteome</keyword>
<dbReference type="GO" id="GO:0070189">
    <property type="term" value="P:kynurenine metabolic process"/>
    <property type="evidence" value="ECO:0007669"/>
    <property type="project" value="TreeGrafter"/>
</dbReference>
<comment type="cofactor">
    <cofactor evidence="1 10">
        <name>FAD</name>
        <dbReference type="ChEBI" id="CHEBI:57692"/>
    </cofactor>
</comment>
<evidence type="ECO:0000256" key="11">
    <source>
        <dbReference type="SAM" id="Phobius"/>
    </source>
</evidence>
<dbReference type="PANTHER" id="PTHR46028">
    <property type="entry name" value="KYNURENINE 3-MONOOXYGENASE"/>
    <property type="match status" value="1"/>
</dbReference>
<dbReference type="GO" id="GO:0043420">
    <property type="term" value="P:anthranilate metabolic process"/>
    <property type="evidence" value="ECO:0007669"/>
    <property type="project" value="UniProtKB-UniRule"/>
</dbReference>
<comment type="function">
    <text evidence="10">Catalyzes the hydroxylation of L-kynurenine (L-Kyn) to form 3-hydroxy-L-kynurenine (L-3OHKyn). Required for synthesis of quinolinic acid.</text>
</comment>
<keyword evidence="3 10" id="KW-0662">Pyridine nucleotide biosynthesis</keyword>
<dbReference type="HAMAP" id="MF_01971">
    <property type="entry name" value="Kynurenine_monooxygenase"/>
    <property type="match status" value="1"/>
</dbReference>
<evidence type="ECO:0000256" key="2">
    <source>
        <dbReference type="ARBA" id="ARBA00022630"/>
    </source>
</evidence>
<dbReference type="InterPro" id="IPR002938">
    <property type="entry name" value="FAD-bd"/>
</dbReference>
<sequence length="479" mass="54592">MQYVPAVPGPRRVCIVGAGPVGSLAAIYFAQRGWWVDLYEARPDMRRPATTTTATANPAQSQRSINLALSVRGLSALHQTGLGLDAEIMDLAIPMRGRMIHDLAGQQTSQVYSVFGYCINSVDRAGLNIKLLDSVEAFGNVRIHFNHALQTCDLDRREATFMNKSTGEHLTVQADLIVGADGSYSTCRRQLMRRTRMDYTQEYITHGYRELTIPPLENEDGSTDFRMNRNHLHIWPRHTFMMIALPNLDQSFTCTLFMPYEKFEEITTEAELVAFFETFFPDALPLMGRDRLCVDFFTNPRGSLMSVKCHPYHYEDKMVIIGDAAHSMVPFYGQGMNCGFEDVEVLFSILDQHDVVAKTTGDGDCDRDGDLAQALAEYTEVRHRDAVAICDLAMVNYIEMRSLVTSRRYLLRKTIEGYLHRWFPRWVVPLYTMVSFSRTPYHRAILQHDRQTRWLGYGWLAVTVMAVTGLACVMRRCKM</sequence>
<keyword evidence="4 10" id="KW-0274">FAD</keyword>
<organism evidence="13 14">
    <name type="scientific">Dimargaris cristalligena</name>
    <dbReference type="NCBI Taxonomy" id="215637"/>
    <lineage>
        <taxon>Eukaryota</taxon>
        <taxon>Fungi</taxon>
        <taxon>Fungi incertae sedis</taxon>
        <taxon>Zoopagomycota</taxon>
        <taxon>Kickxellomycotina</taxon>
        <taxon>Dimargaritomycetes</taxon>
        <taxon>Dimargaritales</taxon>
        <taxon>Dimargaritaceae</taxon>
        <taxon>Dimargaris</taxon>
    </lineage>
</organism>
<name>A0A4Q0A4F4_9FUNG</name>
<evidence type="ECO:0000256" key="9">
    <source>
        <dbReference type="ARBA" id="ARBA00047818"/>
    </source>
</evidence>
<evidence type="ECO:0000256" key="7">
    <source>
        <dbReference type="ARBA" id="ARBA00023033"/>
    </source>
</evidence>
<evidence type="ECO:0000256" key="5">
    <source>
        <dbReference type="ARBA" id="ARBA00022857"/>
    </source>
</evidence>
<protein>
    <recommendedName>
        <fullName evidence="10">Kynurenine 3-monooxygenase</fullName>
        <ecNumber evidence="10">1.14.13.9</ecNumber>
    </recommendedName>
    <alternativeName>
        <fullName evidence="10">Biosynthesis of nicotinic acid protein 4</fullName>
    </alternativeName>
    <alternativeName>
        <fullName evidence="10">Kynurenine 3-hydroxylase</fullName>
    </alternativeName>
</protein>
<comment type="pathway">
    <text evidence="10">Cofactor biosynthesis; NAD(+) biosynthesis; quinolinate from L-kynurenine: step 1/3.</text>
</comment>
<reference evidence="14" key="1">
    <citation type="journal article" date="2018" name="Nat. Microbiol.">
        <title>Leveraging single-cell genomics to expand the fungal tree of life.</title>
        <authorList>
            <person name="Ahrendt S.R."/>
            <person name="Quandt C.A."/>
            <person name="Ciobanu D."/>
            <person name="Clum A."/>
            <person name="Salamov A."/>
            <person name="Andreopoulos B."/>
            <person name="Cheng J.F."/>
            <person name="Woyke T."/>
            <person name="Pelin A."/>
            <person name="Henrissat B."/>
            <person name="Reynolds N.K."/>
            <person name="Benny G.L."/>
            <person name="Smith M.E."/>
            <person name="James T.Y."/>
            <person name="Grigoriev I.V."/>
        </authorList>
    </citation>
    <scope>NUCLEOTIDE SEQUENCE [LARGE SCALE GENOMIC DNA]</scope>
    <source>
        <strain evidence="14">RSA 468</strain>
    </source>
</reference>